<reference evidence="11 12" key="1">
    <citation type="submission" date="2023-05" db="EMBL/GenBank/DDBJ databases">
        <title>Corynebacterium suedekumii sp. nov. and Corynebacterium breve sp. nov. isolated from raw cow's milk.</title>
        <authorList>
            <person name="Baer M.K."/>
            <person name="Mehl L."/>
            <person name="Hellmuth R."/>
            <person name="Marke G."/>
            <person name="Lipski A."/>
        </authorList>
    </citation>
    <scope>NUCLEOTIDE SEQUENCE [LARGE SCALE GENOMIC DNA]</scope>
    <source>
        <strain evidence="11 12">LM112</strain>
    </source>
</reference>
<comment type="subcellular location">
    <subcellularLocation>
        <location evidence="1">Cell membrane</location>
        <topology evidence="1">Peripheral membrane protein</topology>
    </subcellularLocation>
</comment>
<feature type="compositionally biased region" description="Pro residues" evidence="9">
    <location>
        <begin position="167"/>
        <end position="180"/>
    </location>
</feature>
<dbReference type="InterPro" id="IPR027417">
    <property type="entry name" value="P-loop_NTPase"/>
</dbReference>
<evidence type="ECO:0000256" key="3">
    <source>
        <dbReference type="ARBA" id="ARBA00022448"/>
    </source>
</evidence>
<evidence type="ECO:0000256" key="1">
    <source>
        <dbReference type="ARBA" id="ARBA00004202"/>
    </source>
</evidence>
<dbReference type="GO" id="GO:0005524">
    <property type="term" value="F:ATP binding"/>
    <property type="evidence" value="ECO:0007669"/>
    <property type="project" value="UniProtKB-KW"/>
</dbReference>
<dbReference type="PANTHER" id="PTHR43553">
    <property type="entry name" value="HEAVY METAL TRANSPORTER"/>
    <property type="match status" value="1"/>
</dbReference>
<dbReference type="Pfam" id="PF00005">
    <property type="entry name" value="ABC_tran"/>
    <property type="match status" value="1"/>
</dbReference>
<dbReference type="Proteomes" id="UP001238805">
    <property type="component" value="Chromosome"/>
</dbReference>
<evidence type="ECO:0000313" key="11">
    <source>
        <dbReference type="EMBL" id="WIM69464.1"/>
    </source>
</evidence>
<gene>
    <name evidence="11" type="ORF">QP029_09400</name>
</gene>
<keyword evidence="4" id="KW-1003">Cell membrane</keyword>
<sequence>MRIDLTPGTITQVIGASGQGLTRWARSLGHPVVGQDALAHVTFLRDTVAEEVAFGLEQRGVPAPEMSRRVARILELVALDPAADPTTLSGGQTRRLAVATVAVLAPDVLVLDDPFAGLDADSARRLLSLCRALTDTAVVVLGTRPQPLPGEIFSLVDTALTPHLPVPDVPLPPHVGPPGKPVNLGEVTGRRGAAPGSGGSSAPRPPPPSRSAPSRSPSAPAGSCGCVGTTAPARPPCCVPWRVLTARRAGAMSRSCSSARPIRWWSPRSRTSSARGWPNSTSTPMSIPSTSAPPTCGWRSSSPSAGWAGRSCSSTNLTSASTLRGGGGCIS</sequence>
<keyword evidence="7" id="KW-1278">Translocase</keyword>
<evidence type="ECO:0000313" key="12">
    <source>
        <dbReference type="Proteomes" id="UP001238805"/>
    </source>
</evidence>
<feature type="domain" description="ABC transporter" evidence="10">
    <location>
        <begin position="43"/>
        <end position="116"/>
    </location>
</feature>
<keyword evidence="12" id="KW-1185">Reference proteome</keyword>
<name>A0ABY8VIT1_9CORY</name>
<protein>
    <submittedName>
        <fullName evidence="11">ATP-binding cassette domain-containing protein</fullName>
    </submittedName>
</protein>
<comment type="similarity">
    <text evidence="2">Belongs to the ABC transporter superfamily.</text>
</comment>
<proteinExistence type="inferred from homology"/>
<evidence type="ECO:0000256" key="6">
    <source>
        <dbReference type="ARBA" id="ARBA00022840"/>
    </source>
</evidence>
<keyword evidence="5" id="KW-0547">Nucleotide-binding</keyword>
<dbReference type="InterPro" id="IPR003439">
    <property type="entry name" value="ABC_transporter-like_ATP-bd"/>
</dbReference>
<evidence type="ECO:0000256" key="7">
    <source>
        <dbReference type="ARBA" id="ARBA00022967"/>
    </source>
</evidence>
<keyword evidence="6 11" id="KW-0067">ATP-binding</keyword>
<feature type="compositionally biased region" description="Low complexity" evidence="9">
    <location>
        <begin position="211"/>
        <end position="223"/>
    </location>
</feature>
<evidence type="ECO:0000256" key="4">
    <source>
        <dbReference type="ARBA" id="ARBA00022475"/>
    </source>
</evidence>
<dbReference type="SUPFAM" id="SSF52540">
    <property type="entry name" value="P-loop containing nucleoside triphosphate hydrolases"/>
    <property type="match status" value="1"/>
</dbReference>
<evidence type="ECO:0000256" key="2">
    <source>
        <dbReference type="ARBA" id="ARBA00005417"/>
    </source>
</evidence>
<dbReference type="InterPro" id="IPR050095">
    <property type="entry name" value="ECF_ABC_transporter_ATP-bd"/>
</dbReference>
<dbReference type="Gene3D" id="3.40.50.300">
    <property type="entry name" value="P-loop containing nucleotide triphosphate hydrolases"/>
    <property type="match status" value="1"/>
</dbReference>
<organism evidence="11 12">
    <name type="scientific">Corynebacterium suedekumii</name>
    <dbReference type="NCBI Taxonomy" id="3049801"/>
    <lineage>
        <taxon>Bacteria</taxon>
        <taxon>Bacillati</taxon>
        <taxon>Actinomycetota</taxon>
        <taxon>Actinomycetes</taxon>
        <taxon>Mycobacteriales</taxon>
        <taxon>Corynebacteriaceae</taxon>
        <taxon>Corynebacterium</taxon>
    </lineage>
</organism>
<accession>A0ABY8VIT1</accession>
<evidence type="ECO:0000256" key="9">
    <source>
        <dbReference type="SAM" id="MobiDB-lite"/>
    </source>
</evidence>
<dbReference type="EMBL" id="CP126970">
    <property type="protein sequence ID" value="WIM69464.1"/>
    <property type="molecule type" value="Genomic_DNA"/>
</dbReference>
<feature type="compositionally biased region" description="Low complexity" evidence="9">
    <location>
        <begin position="278"/>
        <end position="295"/>
    </location>
</feature>
<evidence type="ECO:0000259" key="10">
    <source>
        <dbReference type="Pfam" id="PF00005"/>
    </source>
</evidence>
<feature type="region of interest" description="Disordered" evidence="9">
    <location>
        <begin position="167"/>
        <end position="224"/>
    </location>
</feature>
<feature type="region of interest" description="Disordered" evidence="9">
    <location>
        <begin position="268"/>
        <end position="300"/>
    </location>
</feature>
<dbReference type="PANTHER" id="PTHR43553:SF27">
    <property type="entry name" value="ENERGY-COUPLING FACTOR TRANSPORTER ATP-BINDING PROTEIN ECFA2"/>
    <property type="match status" value="1"/>
</dbReference>
<keyword evidence="8" id="KW-0472">Membrane</keyword>
<evidence type="ECO:0000256" key="8">
    <source>
        <dbReference type="ARBA" id="ARBA00023136"/>
    </source>
</evidence>
<evidence type="ECO:0000256" key="5">
    <source>
        <dbReference type="ARBA" id="ARBA00022741"/>
    </source>
</evidence>
<keyword evidence="3" id="KW-0813">Transport</keyword>